<name>A0A375I4Z4_9ACTN</name>
<proteinExistence type="predicted"/>
<dbReference type="OrthoDB" id="3268538at2"/>
<evidence type="ECO:0000313" key="1">
    <source>
        <dbReference type="EMBL" id="SPF68308.1"/>
    </source>
</evidence>
<accession>A0A375I4Z4</accession>
<protein>
    <submittedName>
        <fullName evidence="1">Uncharacterized protein</fullName>
    </submittedName>
</protein>
<organism evidence="1 2">
    <name type="scientific">Propionibacterium ruminifibrarum</name>
    <dbReference type="NCBI Taxonomy" id="1962131"/>
    <lineage>
        <taxon>Bacteria</taxon>
        <taxon>Bacillati</taxon>
        <taxon>Actinomycetota</taxon>
        <taxon>Actinomycetes</taxon>
        <taxon>Propionibacteriales</taxon>
        <taxon>Propionibacteriaceae</taxon>
        <taxon>Propionibacterium</taxon>
    </lineage>
</organism>
<gene>
    <name evidence="1" type="ORF">PROPJV5_1252</name>
</gene>
<sequence length="142" mass="15129">MKRLVKAGAALAGLAVVVLAVVIAVAVATAPGPDPAVLVEGESRTSSSGQYTSEFFSEDSDGQHLVYPVIKDAAGAVVWSDDERYLQSAHPVGVVWQEDADVLWLLSSDIGNSRVVQVDGEWTKDWDQATPPPDIARIDEGR</sequence>
<reference evidence="2" key="1">
    <citation type="submission" date="2018-02" db="EMBL/GenBank/DDBJ databases">
        <authorList>
            <person name="Hornung B."/>
        </authorList>
    </citation>
    <scope>NUCLEOTIDE SEQUENCE [LARGE SCALE GENOMIC DNA]</scope>
</reference>
<dbReference type="AlphaFoldDB" id="A0A375I4Z4"/>
<evidence type="ECO:0000313" key="2">
    <source>
        <dbReference type="Proteomes" id="UP000265962"/>
    </source>
</evidence>
<keyword evidence="2" id="KW-1185">Reference proteome</keyword>
<dbReference type="EMBL" id="OMOH01000004">
    <property type="protein sequence ID" value="SPF68308.1"/>
    <property type="molecule type" value="Genomic_DNA"/>
</dbReference>
<dbReference type="Proteomes" id="UP000265962">
    <property type="component" value="Unassembled WGS sequence"/>
</dbReference>
<dbReference type="RefSeq" id="WP_119715471.1">
    <property type="nucleotide sequence ID" value="NZ_OMOH01000004.1"/>
</dbReference>